<name>A0A9D4PXI3_RHISA</name>
<dbReference type="EMBL" id="JABSTV010001250">
    <property type="protein sequence ID" value="KAH7957580.1"/>
    <property type="molecule type" value="Genomic_DNA"/>
</dbReference>
<gene>
    <name evidence="1" type="ORF">HPB52_020438</name>
</gene>
<dbReference type="GO" id="GO:0006508">
    <property type="term" value="P:proteolysis"/>
    <property type="evidence" value="ECO:0007669"/>
    <property type="project" value="InterPro"/>
</dbReference>
<evidence type="ECO:0000313" key="2">
    <source>
        <dbReference type="Proteomes" id="UP000821837"/>
    </source>
</evidence>
<dbReference type="InterPro" id="IPR024079">
    <property type="entry name" value="MetalloPept_cat_dom_sf"/>
</dbReference>
<proteinExistence type="predicted"/>
<reference evidence="1" key="2">
    <citation type="submission" date="2021-09" db="EMBL/GenBank/DDBJ databases">
        <authorList>
            <person name="Jia N."/>
            <person name="Wang J."/>
            <person name="Shi W."/>
            <person name="Du L."/>
            <person name="Sun Y."/>
            <person name="Zhan W."/>
            <person name="Jiang J."/>
            <person name="Wang Q."/>
            <person name="Zhang B."/>
            <person name="Ji P."/>
            <person name="Sakyi L.B."/>
            <person name="Cui X."/>
            <person name="Yuan T."/>
            <person name="Jiang B."/>
            <person name="Yang W."/>
            <person name="Lam T.T.-Y."/>
            <person name="Chang Q."/>
            <person name="Ding S."/>
            <person name="Wang X."/>
            <person name="Zhu J."/>
            <person name="Ruan X."/>
            <person name="Zhao L."/>
            <person name="Wei J."/>
            <person name="Que T."/>
            <person name="Du C."/>
            <person name="Cheng J."/>
            <person name="Dai P."/>
            <person name="Han X."/>
            <person name="Huang E."/>
            <person name="Gao Y."/>
            <person name="Liu J."/>
            <person name="Shao H."/>
            <person name="Ye R."/>
            <person name="Li L."/>
            <person name="Wei W."/>
            <person name="Wang X."/>
            <person name="Wang C."/>
            <person name="Huo Q."/>
            <person name="Li W."/>
            <person name="Guo W."/>
            <person name="Chen H."/>
            <person name="Chen S."/>
            <person name="Zhou L."/>
            <person name="Zhou L."/>
            <person name="Ni X."/>
            <person name="Tian J."/>
            <person name="Zhou Y."/>
            <person name="Sheng Y."/>
            <person name="Liu T."/>
            <person name="Pan Y."/>
            <person name="Xia L."/>
            <person name="Li J."/>
            <person name="Zhao F."/>
            <person name="Cao W."/>
        </authorList>
    </citation>
    <scope>NUCLEOTIDE SEQUENCE</scope>
    <source>
        <strain evidence="1">Rsan-2018</strain>
        <tissue evidence="1">Larvae</tissue>
    </source>
</reference>
<dbReference type="SUPFAM" id="SSF55486">
    <property type="entry name" value="Metalloproteases ('zincins'), catalytic domain"/>
    <property type="match status" value="1"/>
</dbReference>
<evidence type="ECO:0000313" key="1">
    <source>
        <dbReference type="EMBL" id="KAH7957580.1"/>
    </source>
</evidence>
<dbReference type="AlphaFoldDB" id="A0A9D4PXI3"/>
<dbReference type="PROSITE" id="PS51885">
    <property type="entry name" value="NEPRILYSIN"/>
    <property type="match status" value="1"/>
</dbReference>
<comment type="caution">
    <text evidence="1">The sequence shown here is derived from an EMBL/GenBank/DDBJ whole genome shotgun (WGS) entry which is preliminary data.</text>
</comment>
<dbReference type="InterPro" id="IPR000718">
    <property type="entry name" value="Peptidase_M13"/>
</dbReference>
<reference evidence="1" key="1">
    <citation type="journal article" date="2020" name="Cell">
        <title>Large-Scale Comparative Analyses of Tick Genomes Elucidate Their Genetic Diversity and Vector Capacities.</title>
        <authorList>
            <consortium name="Tick Genome and Microbiome Consortium (TIGMIC)"/>
            <person name="Jia N."/>
            <person name="Wang J."/>
            <person name="Shi W."/>
            <person name="Du L."/>
            <person name="Sun Y."/>
            <person name="Zhan W."/>
            <person name="Jiang J.F."/>
            <person name="Wang Q."/>
            <person name="Zhang B."/>
            <person name="Ji P."/>
            <person name="Bell-Sakyi L."/>
            <person name="Cui X.M."/>
            <person name="Yuan T.T."/>
            <person name="Jiang B.G."/>
            <person name="Yang W.F."/>
            <person name="Lam T.T."/>
            <person name="Chang Q.C."/>
            <person name="Ding S.J."/>
            <person name="Wang X.J."/>
            <person name="Zhu J.G."/>
            <person name="Ruan X.D."/>
            <person name="Zhao L."/>
            <person name="Wei J.T."/>
            <person name="Ye R.Z."/>
            <person name="Que T.C."/>
            <person name="Du C.H."/>
            <person name="Zhou Y.H."/>
            <person name="Cheng J.X."/>
            <person name="Dai P.F."/>
            <person name="Guo W.B."/>
            <person name="Han X.H."/>
            <person name="Huang E.J."/>
            <person name="Li L.F."/>
            <person name="Wei W."/>
            <person name="Gao Y.C."/>
            <person name="Liu J.Z."/>
            <person name="Shao H.Z."/>
            <person name="Wang X."/>
            <person name="Wang C.C."/>
            <person name="Yang T.C."/>
            <person name="Huo Q.B."/>
            <person name="Li W."/>
            <person name="Chen H.Y."/>
            <person name="Chen S.E."/>
            <person name="Zhou L.G."/>
            <person name="Ni X.B."/>
            <person name="Tian J.H."/>
            <person name="Sheng Y."/>
            <person name="Liu T."/>
            <person name="Pan Y.S."/>
            <person name="Xia L.Y."/>
            <person name="Li J."/>
            <person name="Zhao F."/>
            <person name="Cao W.C."/>
        </authorList>
    </citation>
    <scope>NUCLEOTIDE SEQUENCE</scope>
    <source>
        <strain evidence="1">Rsan-2018</strain>
    </source>
</reference>
<organism evidence="1 2">
    <name type="scientific">Rhipicephalus sanguineus</name>
    <name type="common">Brown dog tick</name>
    <name type="synonym">Ixodes sanguineus</name>
    <dbReference type="NCBI Taxonomy" id="34632"/>
    <lineage>
        <taxon>Eukaryota</taxon>
        <taxon>Metazoa</taxon>
        <taxon>Ecdysozoa</taxon>
        <taxon>Arthropoda</taxon>
        <taxon>Chelicerata</taxon>
        <taxon>Arachnida</taxon>
        <taxon>Acari</taxon>
        <taxon>Parasitiformes</taxon>
        <taxon>Ixodida</taxon>
        <taxon>Ixodoidea</taxon>
        <taxon>Ixodidae</taxon>
        <taxon>Rhipicephalinae</taxon>
        <taxon>Rhipicephalus</taxon>
        <taxon>Rhipicephalus</taxon>
    </lineage>
</organism>
<keyword evidence="2" id="KW-1185">Reference proteome</keyword>
<dbReference type="Proteomes" id="UP000821837">
    <property type="component" value="Unassembled WGS sequence"/>
</dbReference>
<sequence length="260" mass="30625">MDGDECVSPLCRYVGNLLRSKLDFGVDPCNNFYKYVCGKFTGVDTFTQTIELVKWMIEMNLDFVNTTRLDSVDPVEMMVRGSLDLGVEAIISIRFEDRQIYNGKRDVKMNYSKEQETWLIQRSNEWTWTNEDHYGLLFLMSGVRRGQDLVYARKMLAYEERPEWSTFFSKYTDGIYEGSDRILHFRHSTSIIKKLFEDKNVGKVGLQYLVAWSIYRQLAEFTEPYLFRGDRKADEACFVHVKNVMKLAILSDHYRSYMPD</sequence>
<dbReference type="VEuPathDB" id="VectorBase:RSAN_027618"/>
<dbReference type="GO" id="GO:0004222">
    <property type="term" value="F:metalloendopeptidase activity"/>
    <property type="evidence" value="ECO:0007669"/>
    <property type="project" value="InterPro"/>
</dbReference>
<accession>A0A9D4PXI3</accession>
<dbReference type="Gene3D" id="3.40.390.10">
    <property type="entry name" value="Collagenase (Catalytic Domain)"/>
    <property type="match status" value="1"/>
</dbReference>
<protein>
    <submittedName>
        <fullName evidence="1">Uncharacterized protein</fullName>
    </submittedName>
</protein>